<evidence type="ECO:0000259" key="1">
    <source>
        <dbReference type="PROSITE" id="PS51725"/>
    </source>
</evidence>
<evidence type="ECO:0000313" key="5">
    <source>
        <dbReference type="Proteomes" id="UP000651837"/>
    </source>
</evidence>
<protein>
    <submittedName>
        <fullName evidence="2">Antibiotic biosynthesis monooxygenase</fullName>
    </submittedName>
    <submittedName>
        <fullName evidence="3">Quinol monooxygenase YgiN</fullName>
    </submittedName>
</protein>
<gene>
    <name evidence="2" type="ORF">HZY62_18650</name>
    <name evidence="3" type="ORF">LX92_03976</name>
</gene>
<sequence>MLIRIVKLTFEPGHIAEFEGIFKTSNALIKNFDGCLSLELLQDITHPNVFFTYSHWQSEDHLNAYRNSEVFKSIWGKTKILFSDRPEAWSVHKKV</sequence>
<comment type="caution">
    <text evidence="3">The sequence shown here is derived from an EMBL/GenBank/DDBJ whole genome shotgun (WGS) entry which is preliminary data.</text>
</comment>
<evidence type="ECO:0000313" key="4">
    <source>
        <dbReference type="Proteomes" id="UP000245667"/>
    </source>
</evidence>
<dbReference type="RefSeq" id="WP_109654305.1">
    <property type="nucleotide sequence ID" value="NZ_JACWLN010000012.1"/>
</dbReference>
<evidence type="ECO:0000313" key="3">
    <source>
        <dbReference type="EMBL" id="PWK21175.1"/>
    </source>
</evidence>
<dbReference type="SUPFAM" id="SSF54909">
    <property type="entry name" value="Dimeric alpha+beta barrel"/>
    <property type="match status" value="1"/>
</dbReference>
<dbReference type="EMBL" id="QGGQ01000013">
    <property type="protein sequence ID" value="PWK21175.1"/>
    <property type="molecule type" value="Genomic_DNA"/>
</dbReference>
<feature type="domain" description="ABM" evidence="1">
    <location>
        <begin position="2"/>
        <end position="91"/>
    </location>
</feature>
<name>A0A316DT62_9FLAO</name>
<reference evidence="3 4" key="1">
    <citation type="submission" date="2018-05" db="EMBL/GenBank/DDBJ databases">
        <title>Genomic Encyclopedia of Archaeal and Bacterial Type Strains, Phase II (KMG-II): from individual species to whole genera.</title>
        <authorList>
            <person name="Goeker M."/>
        </authorList>
    </citation>
    <scope>NUCLEOTIDE SEQUENCE [LARGE SCALE GENOMIC DNA]</scope>
    <source>
        <strain evidence="3 4">DSM 23514</strain>
    </source>
</reference>
<dbReference type="OrthoDB" id="1120859at2"/>
<dbReference type="InterPro" id="IPR007138">
    <property type="entry name" value="ABM_dom"/>
</dbReference>
<keyword evidence="3" id="KW-0560">Oxidoreductase</keyword>
<proteinExistence type="predicted"/>
<dbReference type="PROSITE" id="PS51725">
    <property type="entry name" value="ABM"/>
    <property type="match status" value="1"/>
</dbReference>
<evidence type="ECO:0000313" key="2">
    <source>
        <dbReference type="EMBL" id="MBD1262623.1"/>
    </source>
</evidence>
<accession>A0A316DT62</accession>
<reference evidence="2 5" key="2">
    <citation type="submission" date="2020-07" db="EMBL/GenBank/DDBJ databases">
        <title>The draft genome sequence of Maribacter polysiphoniae KCTC 22021.</title>
        <authorList>
            <person name="Mu L."/>
        </authorList>
    </citation>
    <scope>NUCLEOTIDE SEQUENCE [LARGE SCALE GENOMIC DNA]</scope>
    <source>
        <strain evidence="2 5">KCTC 22021</strain>
    </source>
</reference>
<dbReference type="EMBL" id="JACWLN010000012">
    <property type="protein sequence ID" value="MBD1262623.1"/>
    <property type="molecule type" value="Genomic_DNA"/>
</dbReference>
<dbReference type="Proteomes" id="UP000245667">
    <property type="component" value="Unassembled WGS sequence"/>
</dbReference>
<keyword evidence="3" id="KW-0503">Monooxygenase</keyword>
<dbReference type="Proteomes" id="UP000651837">
    <property type="component" value="Unassembled WGS sequence"/>
</dbReference>
<dbReference type="GO" id="GO:0004497">
    <property type="term" value="F:monooxygenase activity"/>
    <property type="evidence" value="ECO:0007669"/>
    <property type="project" value="UniProtKB-KW"/>
</dbReference>
<dbReference type="AlphaFoldDB" id="A0A316DT62"/>
<dbReference type="Gene3D" id="3.30.70.100">
    <property type="match status" value="1"/>
</dbReference>
<dbReference type="InterPro" id="IPR011008">
    <property type="entry name" value="Dimeric_a/b-barrel"/>
</dbReference>
<dbReference type="Pfam" id="PF03992">
    <property type="entry name" value="ABM"/>
    <property type="match status" value="1"/>
</dbReference>
<keyword evidence="5" id="KW-1185">Reference proteome</keyword>
<organism evidence="3 4">
    <name type="scientific">Maribacter polysiphoniae</name>
    <dbReference type="NCBI Taxonomy" id="429344"/>
    <lineage>
        <taxon>Bacteria</taxon>
        <taxon>Pseudomonadati</taxon>
        <taxon>Bacteroidota</taxon>
        <taxon>Flavobacteriia</taxon>
        <taxon>Flavobacteriales</taxon>
        <taxon>Flavobacteriaceae</taxon>
        <taxon>Maribacter</taxon>
    </lineage>
</organism>